<name>A0A074ZFH8_OPIVI</name>
<evidence type="ECO:0000313" key="2">
    <source>
        <dbReference type="Proteomes" id="UP000054324"/>
    </source>
</evidence>
<evidence type="ECO:0000313" key="1">
    <source>
        <dbReference type="EMBL" id="KER25943.1"/>
    </source>
</evidence>
<dbReference type="KEGG" id="ovi:T265_06696"/>
<dbReference type="AlphaFoldDB" id="A0A074ZFH8"/>
<dbReference type="EMBL" id="KL596761">
    <property type="protein sequence ID" value="KER25943.1"/>
    <property type="molecule type" value="Genomic_DNA"/>
</dbReference>
<protein>
    <submittedName>
        <fullName evidence="1">Uncharacterized protein</fullName>
    </submittedName>
</protein>
<organism evidence="1 2">
    <name type="scientific">Opisthorchis viverrini</name>
    <name type="common">Southeast Asian liver fluke</name>
    <dbReference type="NCBI Taxonomy" id="6198"/>
    <lineage>
        <taxon>Eukaryota</taxon>
        <taxon>Metazoa</taxon>
        <taxon>Spiralia</taxon>
        <taxon>Lophotrochozoa</taxon>
        <taxon>Platyhelminthes</taxon>
        <taxon>Trematoda</taxon>
        <taxon>Digenea</taxon>
        <taxon>Opisthorchiida</taxon>
        <taxon>Opisthorchiata</taxon>
        <taxon>Opisthorchiidae</taxon>
        <taxon>Opisthorchis</taxon>
    </lineage>
</organism>
<dbReference type="GeneID" id="20320875"/>
<keyword evidence="2" id="KW-1185">Reference proteome</keyword>
<reference evidence="1 2" key="1">
    <citation type="submission" date="2013-11" db="EMBL/GenBank/DDBJ databases">
        <title>Opisthorchis viverrini - life in the bile duct.</title>
        <authorList>
            <person name="Young N.D."/>
            <person name="Nagarajan N."/>
            <person name="Lin S.J."/>
            <person name="Korhonen P.K."/>
            <person name="Jex A.R."/>
            <person name="Hall R.S."/>
            <person name="Safavi-Hemami H."/>
            <person name="Kaewkong W."/>
            <person name="Bertrand D."/>
            <person name="Gao S."/>
            <person name="Seet Q."/>
            <person name="Wongkham S."/>
            <person name="Teh B.T."/>
            <person name="Wongkham C."/>
            <person name="Intapan P.M."/>
            <person name="Maleewong W."/>
            <person name="Yang X."/>
            <person name="Hu M."/>
            <person name="Wang Z."/>
            <person name="Hofmann A."/>
            <person name="Sternberg P.W."/>
            <person name="Tan P."/>
            <person name="Wang J."/>
            <person name="Gasser R.B."/>
        </authorList>
    </citation>
    <scope>NUCLEOTIDE SEQUENCE [LARGE SCALE GENOMIC DNA]</scope>
</reference>
<dbReference type="RefSeq" id="XP_009170294.1">
    <property type="nucleotide sequence ID" value="XM_009172030.1"/>
</dbReference>
<gene>
    <name evidence="1" type="ORF">T265_06696</name>
</gene>
<dbReference type="CTD" id="20320875"/>
<proteinExistence type="predicted"/>
<sequence length="67" mass="7559">MCESSCKHTISSLQTELHQALWACTAKRHTFGRTRKPLCRTVAVEYGDVPIMNFEIMQTGPENETCA</sequence>
<accession>A0A074ZFH8</accession>
<dbReference type="Proteomes" id="UP000054324">
    <property type="component" value="Unassembled WGS sequence"/>
</dbReference>